<protein>
    <recommendedName>
        <fullName evidence="6">Solute carrier family 35 member F5</fullName>
    </recommendedName>
</protein>
<dbReference type="AlphaFoldDB" id="A0A336MFB4"/>
<keyword evidence="3 7" id="KW-0812">Transmembrane</keyword>
<dbReference type="Pfam" id="PF00892">
    <property type="entry name" value="EamA"/>
    <property type="match status" value="1"/>
</dbReference>
<dbReference type="SUPFAM" id="SSF103481">
    <property type="entry name" value="Multidrug resistance efflux transporter EmrE"/>
    <property type="match status" value="1"/>
</dbReference>
<evidence type="ECO:0000256" key="1">
    <source>
        <dbReference type="ARBA" id="ARBA00004141"/>
    </source>
</evidence>
<dbReference type="PANTHER" id="PTHR23051">
    <property type="entry name" value="SOLUTE CARRIER FAMILY 35, MEMBER F5"/>
    <property type="match status" value="1"/>
</dbReference>
<feature type="transmembrane region" description="Helical" evidence="7">
    <location>
        <begin position="25"/>
        <end position="42"/>
    </location>
</feature>
<name>A0A336MFB4_CULSO</name>
<dbReference type="EMBL" id="UFQT01000494">
    <property type="protein sequence ID" value="SSX24738.1"/>
    <property type="molecule type" value="Genomic_DNA"/>
</dbReference>
<evidence type="ECO:0000313" key="9">
    <source>
        <dbReference type="EMBL" id="SSX24738.1"/>
    </source>
</evidence>
<feature type="transmembrane region" description="Helical" evidence="7">
    <location>
        <begin position="337"/>
        <end position="357"/>
    </location>
</feature>
<reference evidence="9" key="1">
    <citation type="submission" date="2018-07" db="EMBL/GenBank/DDBJ databases">
        <authorList>
            <person name="Quirk P.G."/>
            <person name="Krulwich T.A."/>
        </authorList>
    </citation>
    <scope>NUCLEOTIDE SEQUENCE</scope>
</reference>
<evidence type="ECO:0000256" key="7">
    <source>
        <dbReference type="SAM" id="Phobius"/>
    </source>
</evidence>
<evidence type="ECO:0000256" key="5">
    <source>
        <dbReference type="ARBA" id="ARBA00023136"/>
    </source>
</evidence>
<feature type="transmembrane region" description="Helical" evidence="7">
    <location>
        <begin position="239"/>
        <end position="257"/>
    </location>
</feature>
<feature type="transmembrane region" description="Helical" evidence="7">
    <location>
        <begin position="298"/>
        <end position="317"/>
    </location>
</feature>
<dbReference type="InterPro" id="IPR037185">
    <property type="entry name" value="EmrE-like"/>
</dbReference>
<feature type="transmembrane region" description="Helical" evidence="7">
    <location>
        <begin position="211"/>
        <end position="232"/>
    </location>
</feature>
<keyword evidence="4 7" id="KW-1133">Transmembrane helix</keyword>
<sequence>MGTNVAVINNVMQVSKMLNNKTQRLILGVILLLLVDVIWVSSSELTKFLYENEQYNKPFFCTYFKTSMFTLYLVGLGVIAPWKTSCMKSGSYTLVEQNDDDEPAGMVHSPSSLSDATFVPIKTPEPVSGTESDDSSVRSVRFNKLAEVREMSPHEASDALMSRLSYSASIRFRRQKTHHKTARTALMFCILWFIANYMFQLALEPADTSLITLLSTTSSFFTILLASIFPSLSGDKFTLSKFVAVMMSCGGATMVTLSEINDPKMSKGIILAVLSAFFYSAYLVLVKHKNDTEEKIDLPLFFGFVGICNVFLMWPLFFVLNFSRIEVFEWPNQKQFAVLFLNGLVGTVFSEALWLWGCLLTSSLVGTLAVSLQIPLAMLFDLILHNKQYPPLFYIGSIPMFLALIFVAFLVKYDDSDPLLRFFKIIYRKLWICRKSHVIRISEMDAEQNESLINDDDDDNHES</sequence>
<organism evidence="9">
    <name type="scientific">Culicoides sonorensis</name>
    <name type="common">Biting midge</name>
    <dbReference type="NCBI Taxonomy" id="179676"/>
    <lineage>
        <taxon>Eukaryota</taxon>
        <taxon>Metazoa</taxon>
        <taxon>Ecdysozoa</taxon>
        <taxon>Arthropoda</taxon>
        <taxon>Hexapoda</taxon>
        <taxon>Insecta</taxon>
        <taxon>Pterygota</taxon>
        <taxon>Neoptera</taxon>
        <taxon>Endopterygota</taxon>
        <taxon>Diptera</taxon>
        <taxon>Nematocera</taxon>
        <taxon>Chironomoidea</taxon>
        <taxon>Ceratopogonidae</taxon>
        <taxon>Ceratopogoninae</taxon>
        <taxon>Culicoides</taxon>
        <taxon>Monoculicoides</taxon>
    </lineage>
</organism>
<evidence type="ECO:0000256" key="4">
    <source>
        <dbReference type="ARBA" id="ARBA00022989"/>
    </source>
</evidence>
<comment type="subcellular location">
    <subcellularLocation>
        <location evidence="1">Membrane</location>
        <topology evidence="1">Multi-pass membrane protein</topology>
    </subcellularLocation>
</comment>
<evidence type="ECO:0000259" key="8">
    <source>
        <dbReference type="Pfam" id="PF00892"/>
    </source>
</evidence>
<dbReference type="GO" id="GO:0016020">
    <property type="term" value="C:membrane"/>
    <property type="evidence" value="ECO:0007669"/>
    <property type="project" value="UniProtKB-SubCell"/>
</dbReference>
<dbReference type="InterPro" id="IPR000620">
    <property type="entry name" value="EamA_dom"/>
</dbReference>
<comment type="similarity">
    <text evidence="2">Belongs to the SLC35F solute transporter family.</text>
</comment>
<proteinExistence type="inferred from homology"/>
<feature type="transmembrane region" description="Helical" evidence="7">
    <location>
        <begin position="181"/>
        <end position="199"/>
    </location>
</feature>
<feature type="transmembrane region" description="Helical" evidence="7">
    <location>
        <begin position="364"/>
        <end position="385"/>
    </location>
</feature>
<dbReference type="PANTHER" id="PTHR23051:SF0">
    <property type="entry name" value="SOLUTE CARRIER FAMILY 35 MEMBER F5"/>
    <property type="match status" value="1"/>
</dbReference>
<evidence type="ECO:0000256" key="3">
    <source>
        <dbReference type="ARBA" id="ARBA00022692"/>
    </source>
</evidence>
<evidence type="ECO:0000256" key="6">
    <source>
        <dbReference type="ARBA" id="ARBA00040744"/>
    </source>
</evidence>
<dbReference type="VEuPathDB" id="VectorBase:CSON011355"/>
<evidence type="ECO:0000256" key="2">
    <source>
        <dbReference type="ARBA" id="ARBA00007863"/>
    </source>
</evidence>
<gene>
    <name evidence="9" type="primary">CSON011355</name>
</gene>
<feature type="transmembrane region" description="Helical" evidence="7">
    <location>
        <begin position="62"/>
        <end position="82"/>
    </location>
</feature>
<keyword evidence="5 7" id="KW-0472">Membrane</keyword>
<accession>A0A336MFB4</accession>
<feature type="domain" description="EamA" evidence="8">
    <location>
        <begin position="267"/>
        <end position="408"/>
    </location>
</feature>
<feature type="transmembrane region" description="Helical" evidence="7">
    <location>
        <begin position="269"/>
        <end position="286"/>
    </location>
</feature>
<feature type="transmembrane region" description="Helical" evidence="7">
    <location>
        <begin position="391"/>
        <end position="411"/>
    </location>
</feature>